<dbReference type="SUPFAM" id="SSF110296">
    <property type="entry name" value="Oligoxyloglucan reducing end-specific cellobiohydrolase"/>
    <property type="match status" value="1"/>
</dbReference>
<organism evidence="1 2">
    <name type="scientific">Pseudarthrobacter psychrotolerans</name>
    <dbReference type="NCBI Taxonomy" id="2697569"/>
    <lineage>
        <taxon>Bacteria</taxon>
        <taxon>Bacillati</taxon>
        <taxon>Actinomycetota</taxon>
        <taxon>Actinomycetes</taxon>
        <taxon>Micrococcales</taxon>
        <taxon>Micrococcaceae</taxon>
        <taxon>Pseudarthrobacter</taxon>
    </lineage>
</organism>
<evidence type="ECO:0000313" key="2">
    <source>
        <dbReference type="Proteomes" id="UP000464186"/>
    </source>
</evidence>
<dbReference type="InterPro" id="IPR015943">
    <property type="entry name" value="WD40/YVTN_repeat-like_dom_sf"/>
</dbReference>
<dbReference type="Gene3D" id="2.130.10.10">
    <property type="entry name" value="YVTN repeat-like/Quinoprotein amine dehydrogenase"/>
    <property type="match status" value="1"/>
</dbReference>
<name>A0A6P1NTN1_9MICC</name>
<sequence>MDSTYGVNNAILVPTTVSRKTRVRRARVNVVTAGGDISVGAYDAALNRKCTSDTTGIGPNAFPMEIALPPTDLDPGLAYVAISTSSGTASFSSHSVYGQQVGALLKTSAHPLPTSITGAALQTKIPIVTLHPDDPTPLAGNAYERTDMGVHVIAKNPSGGKLYGFDATTGNWKTSTDGVTWADQGRTPATDFGAQAISIVFSDTTWWVTALDGKLWKGAVDKFNSWTDVTPSGMPADTIGRYLNAAHNGTALFFSNYGLIGKYATPGDPSGAYVYKSTDGGTNWTRSLSVPAARHVHCVRVDPTDANKIHVNIGDQGAWGGFGYWYSPDAGVTWYQGASGNATPGAAPSNRYGIDICCPAGTGGTPGRIFMEGDGTAQPHVFQFYRANLGSGMHNAKIDATVWFDGAPIDGGASWKGSARGMIGTSEGNLFYISTGEAGGIGTRYGVWMAKGPWFTSPVLLEEHMAPWDFPTYKYGQTFEVGPYLLNTRYRMTRPKFAGQ</sequence>
<dbReference type="KEGG" id="psey:GU243_10920"/>
<dbReference type="EMBL" id="CP047898">
    <property type="protein sequence ID" value="QHK20161.1"/>
    <property type="molecule type" value="Genomic_DNA"/>
</dbReference>
<dbReference type="AlphaFoldDB" id="A0A6P1NTN1"/>
<reference evidence="1 2" key="1">
    <citation type="submission" date="2020-01" db="EMBL/GenBank/DDBJ databases">
        <title>Pseudarthrobacter psychrotolerans sp. nov., isolated from antarctic soil.</title>
        <authorList>
            <person name="Shin Y."/>
            <person name="Park W."/>
        </authorList>
    </citation>
    <scope>NUCLEOTIDE SEQUENCE [LARGE SCALE GENOMIC DNA]</scope>
    <source>
        <strain evidence="1 2">YJ56</strain>
    </source>
</reference>
<gene>
    <name evidence="1" type="ORF">GU243_10920</name>
</gene>
<protein>
    <submittedName>
        <fullName evidence="1">Uncharacterized protein</fullName>
    </submittedName>
</protein>
<keyword evidence="2" id="KW-1185">Reference proteome</keyword>
<dbReference type="CDD" id="cd15482">
    <property type="entry name" value="Sialidase_non-viral"/>
    <property type="match status" value="1"/>
</dbReference>
<accession>A0A6P1NTN1</accession>
<proteinExistence type="predicted"/>
<dbReference type="Proteomes" id="UP000464186">
    <property type="component" value="Chromosome"/>
</dbReference>
<evidence type="ECO:0000313" key="1">
    <source>
        <dbReference type="EMBL" id="QHK20161.1"/>
    </source>
</evidence>